<reference evidence="1" key="1">
    <citation type="journal article" date="2021" name="Proc. Natl. Acad. Sci. U.S.A.">
        <title>A Catalog of Tens of Thousands of Viruses from Human Metagenomes Reveals Hidden Associations with Chronic Diseases.</title>
        <authorList>
            <person name="Tisza M.J."/>
            <person name="Buck C.B."/>
        </authorList>
    </citation>
    <scope>NUCLEOTIDE SEQUENCE</scope>
    <source>
        <strain evidence="1">Ctc5632</strain>
    </source>
</reference>
<proteinExistence type="predicted"/>
<dbReference type="EMBL" id="BK014749">
    <property type="protein sequence ID" value="DAD73973.1"/>
    <property type="molecule type" value="Genomic_DNA"/>
</dbReference>
<evidence type="ECO:0000313" key="1">
    <source>
        <dbReference type="EMBL" id="DAD73973.1"/>
    </source>
</evidence>
<name>A0A8S5LV88_9CAUD</name>
<accession>A0A8S5LV88</accession>
<organism evidence="1">
    <name type="scientific">Podoviridae sp. ctc5632</name>
    <dbReference type="NCBI Taxonomy" id="2826565"/>
    <lineage>
        <taxon>Viruses</taxon>
        <taxon>Duplodnaviria</taxon>
        <taxon>Heunggongvirae</taxon>
        <taxon>Uroviricota</taxon>
        <taxon>Caudoviricetes</taxon>
    </lineage>
</organism>
<sequence length="73" mass="7640">MYFSMASRRRKPATLSPASVGTGIFRACPASLSPNCRAGGASRPVRSATSTATCLRLPLLPPGLFMPCRAENG</sequence>
<protein>
    <submittedName>
        <fullName evidence="1">Uncharacterized protein</fullName>
    </submittedName>
</protein>